<evidence type="ECO:0000313" key="4">
    <source>
        <dbReference type="Proteomes" id="UP000037939"/>
    </source>
</evidence>
<dbReference type="Pfam" id="PF16220">
    <property type="entry name" value="DUF4880"/>
    <property type="match status" value="1"/>
</dbReference>
<dbReference type="PANTHER" id="PTHR30273:SF2">
    <property type="entry name" value="PROTEIN FECR"/>
    <property type="match status" value="1"/>
</dbReference>
<evidence type="ECO:0000259" key="2">
    <source>
        <dbReference type="Pfam" id="PF16220"/>
    </source>
</evidence>
<feature type="domain" description="FecR protein" evidence="1">
    <location>
        <begin position="111"/>
        <end position="203"/>
    </location>
</feature>
<dbReference type="EMBL" id="LAQT01000003">
    <property type="protein sequence ID" value="KPC54187.1"/>
    <property type="molecule type" value="Genomic_DNA"/>
</dbReference>
<dbReference type="InterPro" id="IPR006860">
    <property type="entry name" value="FecR"/>
</dbReference>
<evidence type="ECO:0000259" key="1">
    <source>
        <dbReference type="Pfam" id="PF04773"/>
    </source>
</evidence>
<gene>
    <name evidence="3" type="ORF">WG78_06040</name>
</gene>
<dbReference type="Proteomes" id="UP000037939">
    <property type="component" value="Unassembled WGS sequence"/>
</dbReference>
<reference evidence="3 4" key="1">
    <citation type="submission" date="2015-07" db="EMBL/GenBank/DDBJ databases">
        <title>Draft genome sequence of the Amantichitinum ursilacus IGB-41, a new chitin-degrading bacterium.</title>
        <authorList>
            <person name="Kirstahler P."/>
            <person name="Guenther M."/>
            <person name="Grumaz C."/>
            <person name="Rupp S."/>
            <person name="Zibek S."/>
            <person name="Sohn K."/>
        </authorList>
    </citation>
    <scope>NUCLEOTIDE SEQUENCE [LARGE SCALE GENOMIC DNA]</scope>
    <source>
        <strain evidence="3 4">IGB-41</strain>
    </source>
</reference>
<dbReference type="InterPro" id="IPR032623">
    <property type="entry name" value="FecR_N"/>
</dbReference>
<dbReference type="Gene3D" id="2.60.120.1440">
    <property type="match status" value="1"/>
</dbReference>
<protein>
    <submittedName>
        <fullName evidence="3">Fec operon regulator FecR</fullName>
    </submittedName>
</protein>
<keyword evidence="4" id="KW-1185">Reference proteome</keyword>
<feature type="domain" description="FecR N-terminal" evidence="2">
    <location>
        <begin position="12"/>
        <end position="53"/>
    </location>
</feature>
<dbReference type="InterPro" id="IPR012373">
    <property type="entry name" value="Ferrdict_sens_TM"/>
</dbReference>
<sequence>MNAPIDPQVLAQAADWLVRLQDSKVSAQDRHAFEQWRNAAPEHARAWLRAEHLLQRLDELPAALAISTLERAPTLSRRAALGRIALALGVMPAGWLGWRAAQRQGWLADQHTAVGEHRALQLADGSRLTLNTSTRLDIDFSASARRLTLPHGEILLETAPDRIQPARPFLVHTPDAVLRAMGTRFMVRRRHGRTHLAVFDGAVAIALPRQPAQMILVAGQQTLIHAGQIAAPSPADDTLAAWTRGLLLADAMRLDQLVDELGRYTSVYLQCDPAVAALRISGVFPLNDVPRALAMLMAASPVDVAQRFGGYWQTVIPRAEHG</sequence>
<dbReference type="GO" id="GO:0016989">
    <property type="term" value="F:sigma factor antagonist activity"/>
    <property type="evidence" value="ECO:0007669"/>
    <property type="project" value="TreeGrafter"/>
</dbReference>
<dbReference type="AlphaFoldDB" id="A0A0N0XK64"/>
<comment type="caution">
    <text evidence="3">The sequence shown here is derived from an EMBL/GenBank/DDBJ whole genome shotgun (WGS) entry which is preliminary data.</text>
</comment>
<name>A0A0N0XK64_9NEIS</name>
<dbReference type="RefSeq" id="WP_053936881.1">
    <property type="nucleotide sequence ID" value="NZ_LAQT01000003.1"/>
</dbReference>
<organism evidence="3 4">
    <name type="scientific">Amantichitinum ursilacus</name>
    <dbReference type="NCBI Taxonomy" id="857265"/>
    <lineage>
        <taxon>Bacteria</taxon>
        <taxon>Pseudomonadati</taxon>
        <taxon>Pseudomonadota</taxon>
        <taxon>Betaproteobacteria</taxon>
        <taxon>Neisseriales</taxon>
        <taxon>Chitinibacteraceae</taxon>
        <taxon>Amantichitinum</taxon>
    </lineage>
</organism>
<dbReference type="PIRSF" id="PIRSF018266">
    <property type="entry name" value="FecR"/>
    <property type="match status" value="1"/>
</dbReference>
<evidence type="ECO:0000313" key="3">
    <source>
        <dbReference type="EMBL" id="KPC54187.1"/>
    </source>
</evidence>
<dbReference type="PANTHER" id="PTHR30273">
    <property type="entry name" value="PERIPLASMIC SIGNAL SENSOR AND SIGMA FACTOR ACTIVATOR FECR-RELATED"/>
    <property type="match status" value="1"/>
</dbReference>
<dbReference type="Pfam" id="PF04773">
    <property type="entry name" value="FecR"/>
    <property type="match status" value="1"/>
</dbReference>
<accession>A0A0N0XK64</accession>
<dbReference type="STRING" id="857265.WG78_06040"/>
<dbReference type="OrthoDB" id="1100567at2"/>
<proteinExistence type="predicted"/>